<evidence type="ECO:0000313" key="9">
    <source>
        <dbReference type="Proteomes" id="UP001161017"/>
    </source>
</evidence>
<dbReference type="PROSITE" id="PS51722">
    <property type="entry name" value="G_TR_2"/>
    <property type="match status" value="1"/>
</dbReference>
<keyword evidence="3 5" id="KW-0496">Mitochondrion</keyword>
<dbReference type="NCBIfam" id="TIGR00231">
    <property type="entry name" value="small_GTP"/>
    <property type="match status" value="1"/>
</dbReference>
<dbReference type="EMBL" id="JAPUFD010000018">
    <property type="protein sequence ID" value="MDI1492335.1"/>
    <property type="molecule type" value="Genomic_DNA"/>
</dbReference>
<evidence type="ECO:0000259" key="7">
    <source>
        <dbReference type="PROSITE" id="PS51722"/>
    </source>
</evidence>
<dbReference type="Pfam" id="PF00679">
    <property type="entry name" value="EFG_C"/>
    <property type="match status" value="1"/>
</dbReference>
<feature type="region of interest" description="Disordered" evidence="6">
    <location>
        <begin position="657"/>
        <end position="678"/>
    </location>
</feature>
<dbReference type="InterPro" id="IPR000795">
    <property type="entry name" value="T_Tr_GTP-bd_dom"/>
</dbReference>
<dbReference type="Pfam" id="PF22042">
    <property type="entry name" value="EF-G_D2"/>
    <property type="match status" value="1"/>
</dbReference>
<dbReference type="Pfam" id="PF14492">
    <property type="entry name" value="EFG_III"/>
    <property type="match status" value="1"/>
</dbReference>
<dbReference type="PRINTS" id="PR00315">
    <property type="entry name" value="ELONGATNFCT"/>
</dbReference>
<feature type="compositionally biased region" description="Low complexity" evidence="6">
    <location>
        <begin position="657"/>
        <end position="676"/>
    </location>
</feature>
<feature type="region of interest" description="Disordered" evidence="6">
    <location>
        <begin position="822"/>
        <end position="842"/>
    </location>
</feature>
<dbReference type="PROSITE" id="PS00301">
    <property type="entry name" value="G_TR_1"/>
    <property type="match status" value="1"/>
</dbReference>
<evidence type="ECO:0000256" key="6">
    <source>
        <dbReference type="SAM" id="MobiDB-lite"/>
    </source>
</evidence>
<gene>
    <name evidence="5 8" type="primary">MEF2</name>
    <name evidence="8" type="ORF">OHK93_003548</name>
</gene>
<evidence type="ECO:0000313" key="8">
    <source>
        <dbReference type="EMBL" id="MDI1492335.1"/>
    </source>
</evidence>
<dbReference type="InterPro" id="IPR009022">
    <property type="entry name" value="EFG_III"/>
</dbReference>
<dbReference type="GO" id="GO:0005759">
    <property type="term" value="C:mitochondrial matrix"/>
    <property type="evidence" value="ECO:0007669"/>
    <property type="project" value="UniProtKB-ARBA"/>
</dbReference>
<dbReference type="GO" id="GO:0003924">
    <property type="term" value="F:GTPase activity"/>
    <property type="evidence" value="ECO:0007669"/>
    <property type="project" value="UniProtKB-UniRule"/>
</dbReference>
<keyword evidence="4 5" id="KW-0342">GTP-binding</keyword>
<evidence type="ECO:0000256" key="4">
    <source>
        <dbReference type="ARBA" id="ARBA00023134"/>
    </source>
</evidence>
<dbReference type="FunFam" id="3.40.50.300:FF:000514">
    <property type="entry name" value="Ribosome-releasing factor 2, mitochondrial"/>
    <property type="match status" value="1"/>
</dbReference>
<sequence>MQYRHTVGLVRYASKLCWQYSGSRIKSKRHHIACFHATSSNAVSNVSPDVSKTRNIGIIAHIDAGKTTTTERMLYYSGHTRRIGNVDEGSTVTDFLPAERARGVTIQSAAISLNWPPLSSSGPKSSLTADLQTHNINLIDTPGHADFTFEVLRSLRILDGAVCILDGVAGVEAQTEKVWYQASKYAIPKIIYVNKLDREGAAFGAAVKQIAERLHTWPAVCQIPWWQKQGSTFVGIGDVIGTRAIRYAADSDGTDLSIIEMDELKNIDPGFAEEIIIARKALIEICGDNDEGMIDSFLQANEQPLEIPAADIIASLRRCVLDRNCYITPVFAGASFRNIGVQPLLDAIVQLLPSPDQAIDPDVRLDNHEGTLSELLSGKLMIASHTSNIASKKSLARHKRPSTGLIQVLEACALAFKVVYDARRGMLVYVRVYSGTMRKQSMLFNTNLQLSERAPQLLKMYASDSVQIDEIPAGQIGVITGLKHARTGDTLITYTGASPKTGPPAPLNALQLRPIDVPPAVFFSSIEPHSTSETKNVHSALEILVREDPSLTVTQDEESGQTLLSGMGEFHLEIARDRLINDFKAKASMGKIEIAYRECILQPSVVDTIEQATAGCRVQVQSIPPEGEHRPPEFDIEDQGSSTILQDGNRVTILIKPITPSSSDPTSPSQTASSAPLKLPETVPLHVLQSSLRNGVLSALSRGPNYAFSLHSTDVILTFDPTTFDLHNNTTAASLSSAARTATKGAIRSTALENGTSLMELVMLVTVSGLDESNLGTVVNDLSGNRGGNVIGLDDASSPQISPASTMSSNIDLDRVYAPRDPFGKMESGSTGGKGSGGQRSISARVPLKEMVGYLKHLRSLTGGRGTFVMAPERFERVVGMREKVLLKELRGY</sequence>
<evidence type="ECO:0000256" key="2">
    <source>
        <dbReference type="ARBA" id="ARBA00022917"/>
    </source>
</evidence>
<evidence type="ECO:0000256" key="3">
    <source>
        <dbReference type="ARBA" id="ARBA00023128"/>
    </source>
</evidence>
<dbReference type="PANTHER" id="PTHR43261:SF1">
    <property type="entry name" value="RIBOSOME-RELEASING FACTOR 2, MITOCHONDRIAL"/>
    <property type="match status" value="1"/>
</dbReference>
<name>A0AA43QXY4_9LECA</name>
<organism evidence="8 9">
    <name type="scientific">Ramalina farinacea</name>
    <dbReference type="NCBI Taxonomy" id="258253"/>
    <lineage>
        <taxon>Eukaryota</taxon>
        <taxon>Fungi</taxon>
        <taxon>Dikarya</taxon>
        <taxon>Ascomycota</taxon>
        <taxon>Pezizomycotina</taxon>
        <taxon>Lecanoromycetes</taxon>
        <taxon>OSLEUM clade</taxon>
        <taxon>Lecanoromycetidae</taxon>
        <taxon>Lecanorales</taxon>
        <taxon>Lecanorineae</taxon>
        <taxon>Ramalinaceae</taxon>
        <taxon>Ramalina</taxon>
    </lineage>
</organism>
<dbReference type="GO" id="GO:0005525">
    <property type="term" value="F:GTP binding"/>
    <property type="evidence" value="ECO:0007669"/>
    <property type="project" value="UniProtKB-UniRule"/>
</dbReference>
<evidence type="ECO:0000256" key="5">
    <source>
        <dbReference type="HAMAP-Rule" id="MF_03059"/>
    </source>
</evidence>
<keyword evidence="1 5" id="KW-0547">Nucleotide-binding</keyword>
<dbReference type="InterPro" id="IPR009000">
    <property type="entry name" value="Transl_B-barrel_sf"/>
</dbReference>
<keyword evidence="2 5" id="KW-0648">Protein biosynthesis</keyword>
<evidence type="ECO:0000256" key="1">
    <source>
        <dbReference type="ARBA" id="ARBA00022741"/>
    </source>
</evidence>
<dbReference type="PANTHER" id="PTHR43261">
    <property type="entry name" value="TRANSLATION ELONGATION FACTOR G-RELATED"/>
    <property type="match status" value="1"/>
</dbReference>
<dbReference type="GO" id="GO:0032790">
    <property type="term" value="P:ribosome disassembly"/>
    <property type="evidence" value="ECO:0007669"/>
    <property type="project" value="UniProtKB-UniRule"/>
</dbReference>
<dbReference type="InterPro" id="IPR030851">
    <property type="entry name" value="EFG2"/>
</dbReference>
<dbReference type="SUPFAM" id="SSF50447">
    <property type="entry name" value="Translation proteins"/>
    <property type="match status" value="1"/>
</dbReference>
<dbReference type="SUPFAM" id="SSF52540">
    <property type="entry name" value="P-loop containing nucleoside triphosphate hydrolases"/>
    <property type="match status" value="1"/>
</dbReference>
<dbReference type="Proteomes" id="UP001161017">
    <property type="component" value="Unassembled WGS sequence"/>
</dbReference>
<dbReference type="InterPro" id="IPR027417">
    <property type="entry name" value="P-loop_NTPase"/>
</dbReference>
<dbReference type="InterPro" id="IPR000640">
    <property type="entry name" value="EFG_V-like"/>
</dbReference>
<feature type="binding site" evidence="5">
    <location>
        <begin position="140"/>
        <end position="144"/>
    </location>
    <ligand>
        <name>GTP</name>
        <dbReference type="ChEBI" id="CHEBI:37565"/>
    </ligand>
</feature>
<dbReference type="GO" id="GO:0032543">
    <property type="term" value="P:mitochondrial translation"/>
    <property type="evidence" value="ECO:0007669"/>
    <property type="project" value="UniProtKB-UniRule"/>
</dbReference>
<keyword evidence="9" id="KW-1185">Reference proteome</keyword>
<dbReference type="InterPro" id="IPR031157">
    <property type="entry name" value="G_TR_CS"/>
</dbReference>
<dbReference type="FunFam" id="2.40.30.10:FF:000106">
    <property type="entry name" value="Ribosome-releasing factor 2, mitochondrial"/>
    <property type="match status" value="1"/>
</dbReference>
<dbReference type="HAMAP" id="MF_03059">
    <property type="entry name" value="mEF_G_2"/>
    <property type="match status" value="1"/>
</dbReference>
<dbReference type="InterPro" id="IPR035649">
    <property type="entry name" value="EFG_V"/>
</dbReference>
<comment type="similarity">
    <text evidence="5">Belongs to the TRAFAC class translation factor GTPase superfamily. Classic translation factor GTPase family. EF-G/EF-2 subfamily.</text>
</comment>
<reference evidence="8" key="1">
    <citation type="journal article" date="2023" name="Genome Biol. Evol.">
        <title>First Whole Genome Sequence and Flow Cytometry Genome Size Data for the Lichen-Forming Fungus Ramalina farinacea (Ascomycota).</title>
        <authorList>
            <person name="Llewellyn T."/>
            <person name="Mian S."/>
            <person name="Hill R."/>
            <person name="Leitch I.J."/>
            <person name="Gaya E."/>
        </authorList>
    </citation>
    <scope>NUCLEOTIDE SEQUENCE</scope>
    <source>
        <strain evidence="8">LIQ254RAFAR</strain>
    </source>
</reference>
<dbReference type="InterPro" id="IPR053905">
    <property type="entry name" value="EF-G-like_DII"/>
</dbReference>
<dbReference type="SUPFAM" id="SSF54980">
    <property type="entry name" value="EF-G C-terminal domain-like"/>
    <property type="match status" value="2"/>
</dbReference>
<feature type="binding site" evidence="5">
    <location>
        <begin position="60"/>
        <end position="67"/>
    </location>
    <ligand>
        <name>GTP</name>
        <dbReference type="ChEBI" id="CHEBI:37565"/>
    </ligand>
</feature>
<feature type="binding site" evidence="5">
    <location>
        <begin position="194"/>
        <end position="197"/>
    </location>
    <ligand>
        <name>GTP</name>
        <dbReference type="ChEBI" id="CHEBI:37565"/>
    </ligand>
</feature>
<accession>A0AA43QXY4</accession>
<dbReference type="InterPro" id="IPR041095">
    <property type="entry name" value="EFG_II"/>
</dbReference>
<dbReference type="Gene3D" id="3.30.70.240">
    <property type="match status" value="1"/>
</dbReference>
<dbReference type="InterPro" id="IPR035647">
    <property type="entry name" value="EFG_III/V"/>
</dbReference>
<dbReference type="Pfam" id="PF00009">
    <property type="entry name" value="GTP_EFTU"/>
    <property type="match status" value="1"/>
</dbReference>
<protein>
    <recommendedName>
        <fullName evidence="5">Ribosome-releasing factor 2, mitochondrial</fullName>
        <shortName evidence="5">RRF2mt</shortName>
    </recommendedName>
    <alternativeName>
        <fullName evidence="5">Elongation factor G 2, mitochondrial</fullName>
        <shortName evidence="5">EF-G2mt</shortName>
        <shortName evidence="5">mEF-G 2</shortName>
    </alternativeName>
</protein>
<comment type="subcellular location">
    <subcellularLocation>
        <location evidence="5">Mitochondrion</location>
    </subcellularLocation>
</comment>
<dbReference type="InterPro" id="IPR005225">
    <property type="entry name" value="Small_GTP-bd"/>
</dbReference>
<feature type="domain" description="Tr-type G" evidence="7">
    <location>
        <begin position="51"/>
        <end position="356"/>
    </location>
</feature>
<dbReference type="AlphaFoldDB" id="A0AA43QXY4"/>
<dbReference type="CDD" id="cd16262">
    <property type="entry name" value="EFG_III"/>
    <property type="match status" value="1"/>
</dbReference>
<dbReference type="Gene3D" id="3.40.50.300">
    <property type="entry name" value="P-loop containing nucleotide triphosphate hydrolases"/>
    <property type="match status" value="1"/>
</dbReference>
<dbReference type="FunFam" id="3.30.70.870:FF:000007">
    <property type="entry name" value="Ribosome-releasing factor 2, mitochondrial"/>
    <property type="match status" value="1"/>
</dbReference>
<dbReference type="CDD" id="cd03713">
    <property type="entry name" value="EFG_mtEFG_C"/>
    <property type="match status" value="1"/>
</dbReference>
<dbReference type="Gene3D" id="3.30.70.870">
    <property type="entry name" value="Elongation Factor G (Translational Gtpase), domain 3"/>
    <property type="match status" value="1"/>
</dbReference>
<dbReference type="Gene3D" id="2.40.30.10">
    <property type="entry name" value="Translation factors"/>
    <property type="match status" value="1"/>
</dbReference>
<comment type="caution">
    <text evidence="8">The sequence shown here is derived from an EMBL/GenBank/DDBJ whole genome shotgun (WGS) entry which is preliminary data.</text>
</comment>
<proteinExistence type="inferred from homology"/>
<comment type="function">
    <text evidence="5">Mitochondrial GTPase that mediates the disassembly of ribosomes from messenger RNA at the termination of mitochondrial protein biosynthesis. Not involved in the GTP-dependent ribosomal translocation step during translation elongation.</text>
</comment>